<dbReference type="Proteomes" id="UP000005240">
    <property type="component" value="Unassembled WGS sequence"/>
</dbReference>
<protein>
    <recommendedName>
        <fullName evidence="6">Secreted protein</fullName>
    </recommendedName>
</protein>
<evidence type="ECO:0000313" key="5">
    <source>
        <dbReference type="Proteomes" id="UP000005240"/>
    </source>
</evidence>
<reference evidence="4" key="4">
    <citation type="submission" date="2025-05" db="UniProtKB">
        <authorList>
            <consortium name="EnsemblFungi"/>
        </authorList>
    </citation>
    <scope>IDENTIFICATION</scope>
    <source>
        <strain evidence="4">isolate 1-1 / race 1 (BBBD)</strain>
    </source>
</reference>
<reference evidence="3" key="2">
    <citation type="submission" date="2016-05" db="EMBL/GenBank/DDBJ databases">
        <title>Comparative analysis highlights variable genome content of wheat rusts and divergence of the mating loci.</title>
        <authorList>
            <person name="Cuomo C.A."/>
            <person name="Bakkeren G."/>
            <person name="Szabo L."/>
            <person name="Khalil H."/>
            <person name="Joly D."/>
            <person name="Goldberg J."/>
            <person name="Young S."/>
            <person name="Zeng Q."/>
            <person name="Fellers J."/>
        </authorList>
    </citation>
    <scope>NUCLEOTIDE SEQUENCE [LARGE SCALE GENOMIC DNA]</scope>
    <source>
        <strain evidence="3">1-1 BBBD Race 1</strain>
    </source>
</reference>
<dbReference type="AlphaFoldDB" id="A0A180G7M2"/>
<proteinExistence type="predicted"/>
<feature type="signal peptide" evidence="2">
    <location>
        <begin position="1"/>
        <end position="22"/>
    </location>
</feature>
<evidence type="ECO:0008006" key="6">
    <source>
        <dbReference type="Google" id="ProtNLM"/>
    </source>
</evidence>
<evidence type="ECO:0000313" key="3">
    <source>
        <dbReference type="EMBL" id="OAV88558.1"/>
    </source>
</evidence>
<reference evidence="4 5" key="3">
    <citation type="journal article" date="2017" name="G3 (Bethesda)">
        <title>Comparative analysis highlights variable genome content of wheat rusts and divergence of the mating loci.</title>
        <authorList>
            <person name="Cuomo C.A."/>
            <person name="Bakkeren G."/>
            <person name="Khalil H.B."/>
            <person name="Panwar V."/>
            <person name="Joly D."/>
            <person name="Linning R."/>
            <person name="Sakthikumar S."/>
            <person name="Song X."/>
            <person name="Adiconis X."/>
            <person name="Fan L."/>
            <person name="Goldberg J.M."/>
            <person name="Levin J.Z."/>
            <person name="Young S."/>
            <person name="Zeng Q."/>
            <person name="Anikster Y."/>
            <person name="Bruce M."/>
            <person name="Wang M."/>
            <person name="Yin C."/>
            <person name="McCallum B."/>
            <person name="Szabo L.J."/>
            <person name="Hulbert S."/>
            <person name="Chen X."/>
            <person name="Fellers J.P."/>
        </authorList>
    </citation>
    <scope>NUCLEOTIDE SEQUENCE</scope>
    <source>
        <strain evidence="5">Isolate 1-1 / race 1 (BBBD)</strain>
        <strain evidence="4">isolate 1-1 / race 1 (BBBD)</strain>
    </source>
</reference>
<feature type="chain" id="PRO_5008109631" description="Secreted protein" evidence="2">
    <location>
        <begin position="23"/>
        <end position="89"/>
    </location>
</feature>
<gene>
    <name evidence="3" type="ORF">PTTG_28995</name>
</gene>
<reference evidence="3" key="1">
    <citation type="submission" date="2009-11" db="EMBL/GenBank/DDBJ databases">
        <authorList>
            <consortium name="The Broad Institute Genome Sequencing Platform"/>
            <person name="Ward D."/>
            <person name="Feldgarden M."/>
            <person name="Earl A."/>
            <person name="Young S.K."/>
            <person name="Zeng Q."/>
            <person name="Koehrsen M."/>
            <person name="Alvarado L."/>
            <person name="Berlin A."/>
            <person name="Bochicchio J."/>
            <person name="Borenstein D."/>
            <person name="Chapman S.B."/>
            <person name="Chen Z."/>
            <person name="Engels R."/>
            <person name="Freedman E."/>
            <person name="Gellesch M."/>
            <person name="Goldberg J."/>
            <person name="Griggs A."/>
            <person name="Gujja S."/>
            <person name="Heilman E."/>
            <person name="Heiman D."/>
            <person name="Hepburn T."/>
            <person name="Howarth C."/>
            <person name="Jen D."/>
            <person name="Larson L."/>
            <person name="Lewis B."/>
            <person name="Mehta T."/>
            <person name="Park D."/>
            <person name="Pearson M."/>
            <person name="Roberts A."/>
            <person name="Saif S."/>
            <person name="Shea T."/>
            <person name="Shenoy N."/>
            <person name="Sisk P."/>
            <person name="Stolte C."/>
            <person name="Sykes S."/>
            <person name="Thomson T."/>
            <person name="Walk T."/>
            <person name="White J."/>
            <person name="Yandava C."/>
            <person name="Izard J."/>
            <person name="Baranova O.V."/>
            <person name="Blanton J.M."/>
            <person name="Tanner A.C."/>
            <person name="Dewhirst F.E."/>
            <person name="Haas B."/>
            <person name="Nusbaum C."/>
            <person name="Birren B."/>
        </authorList>
    </citation>
    <scope>NUCLEOTIDE SEQUENCE [LARGE SCALE GENOMIC DNA]</scope>
    <source>
        <strain evidence="3">1-1 BBBD Race 1</strain>
    </source>
</reference>
<feature type="region of interest" description="Disordered" evidence="1">
    <location>
        <begin position="20"/>
        <end position="55"/>
    </location>
</feature>
<feature type="compositionally biased region" description="Low complexity" evidence="1">
    <location>
        <begin position="26"/>
        <end position="38"/>
    </location>
</feature>
<evidence type="ECO:0000256" key="1">
    <source>
        <dbReference type="SAM" id="MobiDB-lite"/>
    </source>
</evidence>
<organism evidence="3">
    <name type="scientific">Puccinia triticina (isolate 1-1 / race 1 (BBBD))</name>
    <name type="common">Brown leaf rust fungus</name>
    <dbReference type="NCBI Taxonomy" id="630390"/>
    <lineage>
        <taxon>Eukaryota</taxon>
        <taxon>Fungi</taxon>
        <taxon>Dikarya</taxon>
        <taxon>Basidiomycota</taxon>
        <taxon>Pucciniomycotina</taxon>
        <taxon>Pucciniomycetes</taxon>
        <taxon>Pucciniales</taxon>
        <taxon>Pucciniaceae</taxon>
        <taxon>Puccinia</taxon>
    </lineage>
</organism>
<accession>A0A180G7M2</accession>
<evidence type="ECO:0000256" key="2">
    <source>
        <dbReference type="SAM" id="SignalP"/>
    </source>
</evidence>
<dbReference type="VEuPathDB" id="FungiDB:PTTG_28995"/>
<sequence length="89" mass="9518">MLPGRRIKLTLILCSQLATSSNDEVPQQYQQTQPSTSTLATDANPDLKGPSLSDRITVPTLGDLSGDLTIPSAPEVLRVESARVERSAV</sequence>
<keyword evidence="2" id="KW-0732">Signal</keyword>
<name>A0A180G7M2_PUCT1</name>
<dbReference type="EMBL" id="ADAS02000168">
    <property type="protein sequence ID" value="OAV88558.1"/>
    <property type="molecule type" value="Genomic_DNA"/>
</dbReference>
<keyword evidence="5" id="KW-1185">Reference proteome</keyword>
<evidence type="ECO:0000313" key="4">
    <source>
        <dbReference type="EnsemblFungi" id="PTTG_28995-t43_1-p1"/>
    </source>
</evidence>
<dbReference type="EnsemblFungi" id="PTTG_28995-t43_1">
    <property type="protein sequence ID" value="PTTG_28995-t43_1-p1"/>
    <property type="gene ID" value="PTTG_28995"/>
</dbReference>